<dbReference type="KEGG" id="dpx:DAPPUDRAFT_105366"/>
<dbReference type="OrthoDB" id="10374458at2759"/>
<protein>
    <submittedName>
        <fullName evidence="2">Uncharacterized protein</fullName>
    </submittedName>
</protein>
<dbReference type="PhylomeDB" id="E9GQJ3"/>
<keyword evidence="3" id="KW-1185">Reference proteome</keyword>
<dbReference type="AlphaFoldDB" id="E9GQJ3"/>
<reference evidence="2 3" key="1">
    <citation type="journal article" date="2011" name="Science">
        <title>The ecoresponsive genome of Daphnia pulex.</title>
        <authorList>
            <person name="Colbourne J.K."/>
            <person name="Pfrender M.E."/>
            <person name="Gilbert D."/>
            <person name="Thomas W.K."/>
            <person name="Tucker A."/>
            <person name="Oakley T.H."/>
            <person name="Tokishita S."/>
            <person name="Aerts A."/>
            <person name="Arnold G.J."/>
            <person name="Basu M.K."/>
            <person name="Bauer D.J."/>
            <person name="Caceres C.E."/>
            <person name="Carmel L."/>
            <person name="Casola C."/>
            <person name="Choi J.H."/>
            <person name="Detter J.C."/>
            <person name="Dong Q."/>
            <person name="Dusheyko S."/>
            <person name="Eads B.D."/>
            <person name="Frohlich T."/>
            <person name="Geiler-Samerotte K.A."/>
            <person name="Gerlach D."/>
            <person name="Hatcher P."/>
            <person name="Jogdeo S."/>
            <person name="Krijgsveld J."/>
            <person name="Kriventseva E.V."/>
            <person name="Kultz D."/>
            <person name="Laforsch C."/>
            <person name="Lindquist E."/>
            <person name="Lopez J."/>
            <person name="Manak J.R."/>
            <person name="Muller J."/>
            <person name="Pangilinan J."/>
            <person name="Patwardhan R.P."/>
            <person name="Pitluck S."/>
            <person name="Pritham E.J."/>
            <person name="Rechtsteiner A."/>
            <person name="Rho M."/>
            <person name="Rogozin I.B."/>
            <person name="Sakarya O."/>
            <person name="Salamov A."/>
            <person name="Schaack S."/>
            <person name="Shapiro H."/>
            <person name="Shiga Y."/>
            <person name="Skalitzky C."/>
            <person name="Smith Z."/>
            <person name="Souvorov A."/>
            <person name="Sung W."/>
            <person name="Tang Z."/>
            <person name="Tsuchiya D."/>
            <person name="Tu H."/>
            <person name="Vos H."/>
            <person name="Wang M."/>
            <person name="Wolf Y.I."/>
            <person name="Yamagata H."/>
            <person name="Yamada T."/>
            <person name="Ye Y."/>
            <person name="Shaw J.R."/>
            <person name="Andrews J."/>
            <person name="Crease T.J."/>
            <person name="Tang H."/>
            <person name="Lucas S.M."/>
            <person name="Robertson H.M."/>
            <person name="Bork P."/>
            <person name="Koonin E.V."/>
            <person name="Zdobnov E.M."/>
            <person name="Grigoriev I.V."/>
            <person name="Lynch M."/>
            <person name="Boore J.L."/>
        </authorList>
    </citation>
    <scope>NUCLEOTIDE SEQUENCE [LARGE SCALE GENOMIC DNA]</scope>
</reference>
<dbReference type="Proteomes" id="UP000000305">
    <property type="component" value="Unassembled WGS sequence"/>
</dbReference>
<proteinExistence type="predicted"/>
<evidence type="ECO:0000256" key="1">
    <source>
        <dbReference type="SAM" id="MobiDB-lite"/>
    </source>
</evidence>
<dbReference type="EMBL" id="GL732558">
    <property type="protein sequence ID" value="EFX78124.1"/>
    <property type="molecule type" value="Genomic_DNA"/>
</dbReference>
<evidence type="ECO:0000313" key="2">
    <source>
        <dbReference type="EMBL" id="EFX78124.1"/>
    </source>
</evidence>
<accession>E9GQJ3</accession>
<organism evidence="2 3">
    <name type="scientific">Daphnia pulex</name>
    <name type="common">Water flea</name>
    <dbReference type="NCBI Taxonomy" id="6669"/>
    <lineage>
        <taxon>Eukaryota</taxon>
        <taxon>Metazoa</taxon>
        <taxon>Ecdysozoa</taxon>
        <taxon>Arthropoda</taxon>
        <taxon>Crustacea</taxon>
        <taxon>Branchiopoda</taxon>
        <taxon>Diplostraca</taxon>
        <taxon>Cladocera</taxon>
        <taxon>Anomopoda</taxon>
        <taxon>Daphniidae</taxon>
        <taxon>Daphnia</taxon>
    </lineage>
</organism>
<sequence>MGKTQKQLAVSNAQPAPPKNGGVTKAKQIVLNKGLVNPRSILPIQRPILTVQQRLLAALRKVPYVPLQGPAKIKTLRITYTQRHILNLSLLSVHQFLCGKGEADANDTNIDLQVLLKVIKDKNRAGPIRFLPIAMSKASVDKVITIRNNTAHINLNKIEQTWTKDLPAMVLLNNSINRPDVATEIQRIVNEMMAGRFDGLVRFSFTFTAAFSFEKAIGLSMIVYGVILNFLAEPIQAFLQLKLNIPNITMDVYANTNYILDQIKKNNVYISPGGASRNDAQVLQTVFDCRNDNAHEAFTRSSADWKLQLDAVHDILDLIHHPNEASEVQAIVDRLVQLEAEGATVTQEDFKFFEQSYFGERRVSLARLEMVIIRPAGGSPFAKVEFAMKPKVTPTPKIWTYTLEVDYSERGQWSNWAMVIRPVGSTTRFNFPQVPKTDERRRSWKSKYEAVAFPAITEERRDDPSRICARIRQCVMDEKMDIPPVHLRTGTNFRLGSTGPKIIIHYCIGARAGPRGADPRVRSTVNIRIPKMISSLPPTCTLNDIGNVESTISHAFTSNENENHPQIDSIFSLRHKLKLATMPALQIGLLVWSSKCWPTRNQITGPSTRRHLGINSTNGMASNHPSDGFHLVASNFLDEFNPAPITRLNQTCPVSQ</sequence>
<gene>
    <name evidence="2" type="ORF">DAPPUDRAFT_105366</name>
</gene>
<feature type="compositionally biased region" description="Polar residues" evidence="1">
    <location>
        <begin position="1"/>
        <end position="14"/>
    </location>
</feature>
<evidence type="ECO:0000313" key="3">
    <source>
        <dbReference type="Proteomes" id="UP000000305"/>
    </source>
</evidence>
<dbReference type="HOGENOM" id="CLU_515136_0_0_1"/>
<name>E9GQJ3_DAPPU</name>
<feature type="region of interest" description="Disordered" evidence="1">
    <location>
        <begin position="1"/>
        <end position="23"/>
    </location>
</feature>
<dbReference type="InParanoid" id="E9GQJ3"/>